<dbReference type="EMBL" id="CADCSZ010000040">
    <property type="protein sequence ID" value="CAA9220956.1"/>
    <property type="molecule type" value="Genomic_DNA"/>
</dbReference>
<gene>
    <name evidence="2" type="ORF">AVDCRST_MAG76-692</name>
</gene>
<protein>
    <submittedName>
        <fullName evidence="2">Uncharacterized protein</fullName>
    </submittedName>
</protein>
<feature type="compositionally biased region" description="Acidic residues" evidence="1">
    <location>
        <begin position="10"/>
        <end position="19"/>
    </location>
</feature>
<accession>A0A6J4HGT3</accession>
<name>A0A6J4HGT3_9ACTN</name>
<feature type="region of interest" description="Disordered" evidence="1">
    <location>
        <begin position="1"/>
        <end position="34"/>
    </location>
</feature>
<organism evidence="2">
    <name type="scientific">uncultured Acidimicrobiales bacterium</name>
    <dbReference type="NCBI Taxonomy" id="310071"/>
    <lineage>
        <taxon>Bacteria</taxon>
        <taxon>Bacillati</taxon>
        <taxon>Actinomycetota</taxon>
        <taxon>Acidimicrobiia</taxon>
        <taxon>Acidimicrobiales</taxon>
        <taxon>environmental samples</taxon>
    </lineage>
</organism>
<dbReference type="AlphaFoldDB" id="A0A6J4HGT3"/>
<sequence>MSEIGNPTSPEDDEAEAAETPETRTEDNPDVDDE</sequence>
<evidence type="ECO:0000256" key="1">
    <source>
        <dbReference type="SAM" id="MobiDB-lite"/>
    </source>
</evidence>
<evidence type="ECO:0000313" key="2">
    <source>
        <dbReference type="EMBL" id="CAA9220956.1"/>
    </source>
</evidence>
<reference evidence="2" key="1">
    <citation type="submission" date="2020-02" db="EMBL/GenBank/DDBJ databases">
        <authorList>
            <person name="Meier V. D."/>
        </authorList>
    </citation>
    <scope>NUCLEOTIDE SEQUENCE</scope>
    <source>
        <strain evidence="2">AVDCRST_MAG76</strain>
    </source>
</reference>
<proteinExistence type="predicted"/>